<dbReference type="InterPro" id="IPR000014">
    <property type="entry name" value="PAS"/>
</dbReference>
<feature type="domain" description="Response regulatory" evidence="5">
    <location>
        <begin position="23"/>
        <end position="140"/>
    </location>
</feature>
<dbReference type="Proteomes" id="UP000196027">
    <property type="component" value="Chromosome"/>
</dbReference>
<feature type="domain" description="GGDEF" evidence="9">
    <location>
        <begin position="321"/>
        <end position="456"/>
    </location>
</feature>
<feature type="compositionally biased region" description="Polar residues" evidence="4">
    <location>
        <begin position="1"/>
        <end position="16"/>
    </location>
</feature>
<dbReference type="InterPro" id="IPR035919">
    <property type="entry name" value="EAL_sf"/>
</dbReference>
<dbReference type="Gene3D" id="3.30.450.20">
    <property type="entry name" value="PAS domain"/>
    <property type="match status" value="1"/>
</dbReference>
<evidence type="ECO:0000313" key="10">
    <source>
        <dbReference type="EMBL" id="ARU58845.1"/>
    </source>
</evidence>
<dbReference type="SMART" id="SM00052">
    <property type="entry name" value="EAL"/>
    <property type="match status" value="1"/>
</dbReference>
<dbReference type="InterPro" id="IPR043128">
    <property type="entry name" value="Rev_trsase/Diguanyl_cyclase"/>
</dbReference>
<dbReference type="Gene3D" id="3.40.50.2300">
    <property type="match status" value="1"/>
</dbReference>
<evidence type="ECO:0000259" key="7">
    <source>
        <dbReference type="PROSITE" id="PS50113"/>
    </source>
</evidence>
<dbReference type="SUPFAM" id="SSF141868">
    <property type="entry name" value="EAL domain-like"/>
    <property type="match status" value="1"/>
</dbReference>
<dbReference type="CDD" id="cd01949">
    <property type="entry name" value="GGDEF"/>
    <property type="match status" value="1"/>
</dbReference>
<dbReference type="InterPro" id="IPR001633">
    <property type="entry name" value="EAL_dom"/>
</dbReference>
<feature type="domain" description="PAC" evidence="7">
    <location>
        <begin position="237"/>
        <end position="289"/>
    </location>
</feature>
<dbReference type="SMART" id="SM00267">
    <property type="entry name" value="GGDEF"/>
    <property type="match status" value="1"/>
</dbReference>
<feature type="domain" description="PAS" evidence="6">
    <location>
        <begin position="159"/>
        <end position="207"/>
    </location>
</feature>
<dbReference type="InterPro" id="IPR001789">
    <property type="entry name" value="Sig_transdc_resp-reg_receiver"/>
</dbReference>
<dbReference type="InterPro" id="IPR000700">
    <property type="entry name" value="PAS-assoc_C"/>
</dbReference>
<dbReference type="Gene3D" id="3.20.20.450">
    <property type="entry name" value="EAL domain"/>
    <property type="match status" value="1"/>
</dbReference>
<reference evidence="10 11" key="1">
    <citation type="submission" date="2017-05" db="EMBL/GenBank/DDBJ databases">
        <title>Genomic insights into alkan degradation activity of Oleiphilus messinensis.</title>
        <authorList>
            <person name="Kozyavkin S.A."/>
            <person name="Slesarev A.I."/>
            <person name="Golyshin P.N."/>
            <person name="Korzhenkov A."/>
            <person name="Golyshina O.N."/>
            <person name="Toshchakov S.V."/>
        </authorList>
    </citation>
    <scope>NUCLEOTIDE SEQUENCE [LARGE SCALE GENOMIC DNA]</scope>
    <source>
        <strain evidence="10 11">ME102</strain>
    </source>
</reference>
<evidence type="ECO:0000259" key="6">
    <source>
        <dbReference type="PROSITE" id="PS50112"/>
    </source>
</evidence>
<dbReference type="InterPro" id="IPR011006">
    <property type="entry name" value="CheY-like_superfamily"/>
</dbReference>
<gene>
    <name evidence="10" type="ORF">OLMES_4857</name>
</gene>
<dbReference type="GO" id="GO:0003824">
    <property type="term" value="F:catalytic activity"/>
    <property type="evidence" value="ECO:0007669"/>
    <property type="project" value="UniProtKB-ARBA"/>
</dbReference>
<accession>A0A1Y0IH38</accession>
<dbReference type="GO" id="GO:0006355">
    <property type="term" value="P:regulation of DNA-templated transcription"/>
    <property type="evidence" value="ECO:0007669"/>
    <property type="project" value="InterPro"/>
</dbReference>
<dbReference type="PROSITE" id="PS50887">
    <property type="entry name" value="GGDEF"/>
    <property type="match status" value="1"/>
</dbReference>
<evidence type="ECO:0000256" key="2">
    <source>
        <dbReference type="PROSITE-ProRule" id="PRU00169"/>
    </source>
</evidence>
<dbReference type="Gene3D" id="3.30.70.270">
    <property type="match status" value="1"/>
</dbReference>
<dbReference type="SUPFAM" id="SSF55785">
    <property type="entry name" value="PYP-like sensor domain (PAS domain)"/>
    <property type="match status" value="1"/>
</dbReference>
<protein>
    <submittedName>
        <fullName evidence="10">Response regulator receiver and PAS/PAC sensor-containing signal transduction diguanylate cyclase/phosphodiesterase</fullName>
    </submittedName>
</protein>
<evidence type="ECO:0000256" key="3">
    <source>
        <dbReference type="SAM" id="Coils"/>
    </source>
</evidence>
<dbReference type="GO" id="GO:0000160">
    <property type="term" value="P:phosphorelay signal transduction system"/>
    <property type="evidence" value="ECO:0007669"/>
    <property type="project" value="InterPro"/>
</dbReference>
<dbReference type="SMART" id="SM00091">
    <property type="entry name" value="PAS"/>
    <property type="match status" value="1"/>
</dbReference>
<dbReference type="AlphaFoldDB" id="A0A1Y0IH38"/>
<feature type="domain" description="EAL" evidence="8">
    <location>
        <begin position="465"/>
        <end position="720"/>
    </location>
</feature>
<dbReference type="FunFam" id="3.30.70.270:FF:000001">
    <property type="entry name" value="Diguanylate cyclase domain protein"/>
    <property type="match status" value="1"/>
</dbReference>
<dbReference type="PROSITE" id="PS50112">
    <property type="entry name" value="PAS"/>
    <property type="match status" value="1"/>
</dbReference>
<feature type="region of interest" description="Disordered" evidence="4">
    <location>
        <begin position="1"/>
        <end position="23"/>
    </location>
</feature>
<sequence>MLETQYTKSPTSNSGERSAPRPKILIVDDRPENHRSIERVLAQAGAQIYNALDGNEALSLTLRHHFAVVLLDVMMPVMDGFETAALMRINDDSKTTPIIFITAADYSVDFEFKGYELGAVDYLFKPIQPHSLASKVKVFIELERQRYQLKQSLEDIQRLENRNKLLLNSIGEGIIGLNDQGEITFINPATEKLLDQSERGLLGNSILSVMYAGDSDANEVSWTDTEIFRACSRGEPHHEEIGVFWHRAERLFPVEFTATPLEDDGKFIGVVIAFQDITQRRKTEEQLAHLAQYDSLTGLYNRYAFTSMLQQGIARASRSGQPLALLFLDLDQFKQVNDNLGHEIGDCLLQEVAQRLSSCVRDGDVISRFGGDEFTIILESFNCRSAHNAAIVCDKLLSILSDPFRIRGNSIRIAASIGIGIFPQSADSAEALMRCADLAMYRAKKLGRNTYQFFTDEMQQEAQETLEMESRIRNAIEHYEFELFYQPKIDIETETVVGAEALLRWRDEKGHFISPELFVPKLEEMGLIEKVGAWVLEAACQQIRDWQGGGLPADFKLAVNLSVRQLTESGVAGTLKGLLDRFGLAGTRLELEITESIMLMDSAAMIDELRAIHDLGVDLSVDDFGTGYSSLGYLHALPLNALKIDKSFTLKVNQDEDTQKIVHAIVSLARSLNLHVTAEGVETRPQLEFMKKIGCHTVQGFLFSPAIPASDFTQLIQQGSRSANH</sequence>
<keyword evidence="3" id="KW-0175">Coiled coil</keyword>
<dbReference type="SMART" id="SM00448">
    <property type="entry name" value="REC"/>
    <property type="match status" value="1"/>
</dbReference>
<dbReference type="InterPro" id="IPR029787">
    <property type="entry name" value="Nucleotide_cyclase"/>
</dbReference>
<dbReference type="NCBIfam" id="TIGR00229">
    <property type="entry name" value="sensory_box"/>
    <property type="match status" value="1"/>
</dbReference>
<dbReference type="PANTHER" id="PTHR44757">
    <property type="entry name" value="DIGUANYLATE CYCLASE DGCP"/>
    <property type="match status" value="1"/>
</dbReference>
<dbReference type="EMBL" id="CP021425">
    <property type="protein sequence ID" value="ARU58845.1"/>
    <property type="molecule type" value="Genomic_DNA"/>
</dbReference>
<keyword evidence="11" id="KW-1185">Reference proteome</keyword>
<dbReference type="CDD" id="cd00130">
    <property type="entry name" value="PAS"/>
    <property type="match status" value="1"/>
</dbReference>
<organism evidence="10 11">
    <name type="scientific">Oleiphilus messinensis</name>
    <dbReference type="NCBI Taxonomy" id="141451"/>
    <lineage>
        <taxon>Bacteria</taxon>
        <taxon>Pseudomonadati</taxon>
        <taxon>Pseudomonadota</taxon>
        <taxon>Gammaproteobacteria</taxon>
        <taxon>Oceanospirillales</taxon>
        <taxon>Oleiphilaceae</taxon>
        <taxon>Oleiphilus</taxon>
    </lineage>
</organism>
<keyword evidence="2" id="KW-0597">Phosphoprotein</keyword>
<dbReference type="InterPro" id="IPR013767">
    <property type="entry name" value="PAS_fold"/>
</dbReference>
<feature type="coiled-coil region" evidence="3">
    <location>
        <begin position="142"/>
        <end position="169"/>
    </location>
</feature>
<feature type="modified residue" description="4-aspartylphosphate" evidence="2">
    <location>
        <position position="72"/>
    </location>
</feature>
<dbReference type="PROSITE" id="PS50883">
    <property type="entry name" value="EAL"/>
    <property type="match status" value="1"/>
</dbReference>
<dbReference type="CDD" id="cd01948">
    <property type="entry name" value="EAL"/>
    <property type="match status" value="1"/>
</dbReference>
<dbReference type="PROSITE" id="PS50113">
    <property type="entry name" value="PAC"/>
    <property type="match status" value="1"/>
</dbReference>
<dbReference type="InterPro" id="IPR000160">
    <property type="entry name" value="GGDEF_dom"/>
</dbReference>
<dbReference type="InterPro" id="IPR052155">
    <property type="entry name" value="Biofilm_reg_signaling"/>
</dbReference>
<comment type="cofactor">
    <cofactor evidence="1">
        <name>Mg(2+)</name>
        <dbReference type="ChEBI" id="CHEBI:18420"/>
    </cofactor>
</comment>
<dbReference type="InterPro" id="IPR035965">
    <property type="entry name" value="PAS-like_dom_sf"/>
</dbReference>
<evidence type="ECO:0000313" key="11">
    <source>
        <dbReference type="Proteomes" id="UP000196027"/>
    </source>
</evidence>
<dbReference type="KEGG" id="ome:OLMES_4857"/>
<dbReference type="Pfam" id="PF00989">
    <property type="entry name" value="PAS"/>
    <property type="match status" value="1"/>
</dbReference>
<dbReference type="SUPFAM" id="SSF55073">
    <property type="entry name" value="Nucleotide cyclase"/>
    <property type="match status" value="1"/>
</dbReference>
<proteinExistence type="predicted"/>
<name>A0A1Y0IH38_9GAMM</name>
<dbReference type="RefSeq" id="WP_087463579.1">
    <property type="nucleotide sequence ID" value="NZ_CP021425.1"/>
</dbReference>
<evidence type="ECO:0000259" key="5">
    <source>
        <dbReference type="PROSITE" id="PS50110"/>
    </source>
</evidence>
<evidence type="ECO:0000256" key="1">
    <source>
        <dbReference type="ARBA" id="ARBA00001946"/>
    </source>
</evidence>
<dbReference type="SUPFAM" id="SSF52172">
    <property type="entry name" value="CheY-like"/>
    <property type="match status" value="1"/>
</dbReference>
<dbReference type="Pfam" id="PF00990">
    <property type="entry name" value="GGDEF"/>
    <property type="match status" value="1"/>
</dbReference>
<evidence type="ECO:0000256" key="4">
    <source>
        <dbReference type="SAM" id="MobiDB-lite"/>
    </source>
</evidence>
<dbReference type="Pfam" id="PF00072">
    <property type="entry name" value="Response_reg"/>
    <property type="match status" value="1"/>
</dbReference>
<dbReference type="PROSITE" id="PS50110">
    <property type="entry name" value="RESPONSE_REGULATORY"/>
    <property type="match status" value="1"/>
</dbReference>
<dbReference type="Pfam" id="PF00563">
    <property type="entry name" value="EAL"/>
    <property type="match status" value="1"/>
</dbReference>
<evidence type="ECO:0000259" key="8">
    <source>
        <dbReference type="PROSITE" id="PS50883"/>
    </source>
</evidence>
<evidence type="ECO:0000259" key="9">
    <source>
        <dbReference type="PROSITE" id="PS50887"/>
    </source>
</evidence>
<dbReference type="OrthoDB" id="9816034at2"/>
<dbReference type="NCBIfam" id="TIGR00254">
    <property type="entry name" value="GGDEF"/>
    <property type="match status" value="1"/>
</dbReference>
<dbReference type="PANTHER" id="PTHR44757:SF2">
    <property type="entry name" value="BIOFILM ARCHITECTURE MAINTENANCE PROTEIN MBAA"/>
    <property type="match status" value="1"/>
</dbReference>